<dbReference type="Pfam" id="PF02397">
    <property type="entry name" value="Bac_transf"/>
    <property type="match status" value="1"/>
</dbReference>
<evidence type="ECO:0000256" key="5">
    <source>
        <dbReference type="ARBA" id="ARBA00022989"/>
    </source>
</evidence>
<feature type="transmembrane region" description="Helical" evidence="7">
    <location>
        <begin position="282"/>
        <end position="305"/>
    </location>
</feature>
<evidence type="ECO:0000313" key="10">
    <source>
        <dbReference type="Proteomes" id="UP001438008"/>
    </source>
</evidence>
<evidence type="ECO:0000256" key="7">
    <source>
        <dbReference type="SAM" id="Phobius"/>
    </source>
</evidence>
<feature type="domain" description="Bacterial sugar transferase" evidence="8">
    <location>
        <begin position="277"/>
        <end position="479"/>
    </location>
</feature>
<reference evidence="9 10" key="1">
    <citation type="submission" date="2024-03" db="EMBL/GenBank/DDBJ databases">
        <title>Human intestinal bacterial collection.</title>
        <authorList>
            <person name="Pauvert C."/>
            <person name="Hitch T.C.A."/>
            <person name="Clavel T."/>
        </authorList>
    </citation>
    <scope>NUCLEOTIDE SEQUENCE [LARGE SCALE GENOMIC DNA]</scope>
    <source>
        <strain evidence="9 10">CLA-AA-H132</strain>
    </source>
</reference>
<evidence type="ECO:0000313" key="9">
    <source>
        <dbReference type="EMBL" id="MEQ2473622.1"/>
    </source>
</evidence>
<evidence type="ECO:0000256" key="3">
    <source>
        <dbReference type="ARBA" id="ARBA00022679"/>
    </source>
</evidence>
<dbReference type="NCBIfam" id="TIGR03025">
    <property type="entry name" value="EPS_sugtrans"/>
    <property type="match status" value="1"/>
</dbReference>
<evidence type="ECO:0000256" key="6">
    <source>
        <dbReference type="ARBA" id="ARBA00023136"/>
    </source>
</evidence>
<feature type="transmembrane region" description="Helical" evidence="7">
    <location>
        <begin position="45"/>
        <end position="64"/>
    </location>
</feature>
<dbReference type="EC" id="2.7.8.-" evidence="9"/>
<keyword evidence="5 7" id="KW-1133">Transmembrane helix</keyword>
<keyword evidence="10" id="KW-1185">Reference proteome</keyword>
<dbReference type="PANTHER" id="PTHR30576">
    <property type="entry name" value="COLANIC BIOSYNTHESIS UDP-GLUCOSE LIPID CARRIER TRANSFERASE"/>
    <property type="match status" value="1"/>
</dbReference>
<dbReference type="Gene3D" id="3.40.50.720">
    <property type="entry name" value="NAD(P)-binding Rossmann-like Domain"/>
    <property type="match status" value="1"/>
</dbReference>
<dbReference type="PANTHER" id="PTHR30576:SF10">
    <property type="entry name" value="SLL5057 PROTEIN"/>
    <property type="match status" value="1"/>
</dbReference>
<comment type="similarity">
    <text evidence="2">Belongs to the bacterial sugar transferase family.</text>
</comment>
<dbReference type="Pfam" id="PF13727">
    <property type="entry name" value="CoA_binding_3"/>
    <property type="match status" value="1"/>
</dbReference>
<sequence>MYKKESTGWFKHYDFILLDMICLQAAFLLAYIIRGFEGNPYSIVLYRNMAVFIAFADIVTLFFFETLKNVLKRGPYIEFMETVKHVVIVSALGVFYLYLVQDAQDYSRLMLGIMYVIYFFLTYTVRQIWKTILRRRMVIGGDRSLLIVTRAGEAAEAVRNLKKNNYEMFTLSGLVILDRDMTGQKIEGIPVVAGAADAPMYVCQEWIDEVLIIPSVEEDPLLQDLVHKFVESGVAVHLNLSREVNIPGQKQIMEKVGNYTVLTTSMTFVSAKQLFIKRAMDIAGGLVGCLLTGIVFIFVAPAIYISSPGPIFFSQERVGKNGKKFKMYKFRSMYLDAEERKAALMAQNKLGDAKMFKMDFDPRVIGNKILPDGTKKTGIGSFIRSTSLDEFPQFFNVLKGDMSIVGTRPPLIGEVSEYELHHRARLAIKPGITGMWQVSGRSDITDFEEVVKLDTQYISNWSVGLDIKILLKTILVVFKKEGSV</sequence>
<comment type="caution">
    <text evidence="9">The sequence shown here is derived from an EMBL/GenBank/DDBJ whole genome shotgun (WGS) entry which is preliminary data.</text>
</comment>
<evidence type="ECO:0000256" key="4">
    <source>
        <dbReference type="ARBA" id="ARBA00022692"/>
    </source>
</evidence>
<feature type="transmembrane region" description="Helical" evidence="7">
    <location>
        <begin position="106"/>
        <end position="125"/>
    </location>
</feature>
<dbReference type="RefSeq" id="WP_349165221.1">
    <property type="nucleotide sequence ID" value="NZ_JBBMFE010000016.1"/>
</dbReference>
<organism evidence="9 10">
    <name type="scientific">Laedolimicola intestinihominis</name>
    <dbReference type="NCBI Taxonomy" id="3133166"/>
    <lineage>
        <taxon>Bacteria</taxon>
        <taxon>Bacillati</taxon>
        <taxon>Bacillota</taxon>
        <taxon>Clostridia</taxon>
        <taxon>Lachnospirales</taxon>
        <taxon>Lachnospiraceae</taxon>
        <taxon>Laedolimicola</taxon>
    </lineage>
</organism>
<dbReference type="EMBL" id="JBBMFE010000016">
    <property type="protein sequence ID" value="MEQ2473622.1"/>
    <property type="molecule type" value="Genomic_DNA"/>
</dbReference>
<protein>
    <submittedName>
        <fullName evidence="9">Sugar transferase</fullName>
        <ecNumber evidence="9">2.7.8.-</ecNumber>
    </submittedName>
</protein>
<accession>A0ABV1FKK5</accession>
<comment type="subcellular location">
    <subcellularLocation>
        <location evidence="1">Membrane</location>
        <topology evidence="1">Multi-pass membrane protein</topology>
    </subcellularLocation>
</comment>
<gene>
    <name evidence="9" type="ORF">WMO29_14160</name>
</gene>
<evidence type="ECO:0000256" key="1">
    <source>
        <dbReference type="ARBA" id="ARBA00004141"/>
    </source>
</evidence>
<dbReference type="Proteomes" id="UP001438008">
    <property type="component" value="Unassembled WGS sequence"/>
</dbReference>
<keyword evidence="6 7" id="KW-0472">Membrane</keyword>
<name>A0ABV1FKK5_9FIRM</name>
<dbReference type="GO" id="GO:0016740">
    <property type="term" value="F:transferase activity"/>
    <property type="evidence" value="ECO:0007669"/>
    <property type="project" value="UniProtKB-KW"/>
</dbReference>
<keyword evidence="4 7" id="KW-0812">Transmembrane</keyword>
<proteinExistence type="inferred from homology"/>
<feature type="transmembrane region" description="Helical" evidence="7">
    <location>
        <begin position="76"/>
        <end position="100"/>
    </location>
</feature>
<evidence type="ECO:0000259" key="8">
    <source>
        <dbReference type="Pfam" id="PF02397"/>
    </source>
</evidence>
<dbReference type="InterPro" id="IPR003362">
    <property type="entry name" value="Bact_transf"/>
</dbReference>
<evidence type="ECO:0000256" key="2">
    <source>
        <dbReference type="ARBA" id="ARBA00006464"/>
    </source>
</evidence>
<feature type="transmembrane region" description="Helical" evidence="7">
    <location>
        <begin position="12"/>
        <end position="33"/>
    </location>
</feature>
<dbReference type="InterPro" id="IPR017475">
    <property type="entry name" value="EPS_sugar_tfrase"/>
</dbReference>
<keyword evidence="3 9" id="KW-0808">Transferase</keyword>